<dbReference type="GO" id="GO:0032259">
    <property type="term" value="P:methylation"/>
    <property type="evidence" value="ECO:0007669"/>
    <property type="project" value="UniProtKB-KW"/>
</dbReference>
<keyword evidence="2" id="KW-1185">Reference proteome</keyword>
<dbReference type="SUPFAM" id="SSF53335">
    <property type="entry name" value="S-adenosyl-L-methionine-dependent methyltransferases"/>
    <property type="match status" value="1"/>
</dbReference>
<name>A0ABW3EUN7_9ACTN</name>
<protein>
    <submittedName>
        <fullName evidence="1">SAM-dependent methyltransferase</fullName>
        <ecNumber evidence="1">2.1.1.-</ecNumber>
    </submittedName>
</protein>
<accession>A0ABW3EUN7</accession>
<proteinExistence type="predicted"/>
<dbReference type="Pfam" id="PF04672">
    <property type="entry name" value="Methyltransf_19"/>
    <property type="match status" value="1"/>
</dbReference>
<gene>
    <name evidence="1" type="ORF">ACFQ11_26225</name>
</gene>
<dbReference type="PIRSF" id="PIRSF017393">
    <property type="entry name" value="MTase_SAV2177"/>
    <property type="match status" value="1"/>
</dbReference>
<dbReference type="Proteomes" id="UP001596972">
    <property type="component" value="Unassembled WGS sequence"/>
</dbReference>
<organism evidence="1 2">
    <name type="scientific">Actinomadura sediminis</name>
    <dbReference type="NCBI Taxonomy" id="1038904"/>
    <lineage>
        <taxon>Bacteria</taxon>
        <taxon>Bacillati</taxon>
        <taxon>Actinomycetota</taxon>
        <taxon>Actinomycetes</taxon>
        <taxon>Streptosporangiales</taxon>
        <taxon>Thermomonosporaceae</taxon>
        <taxon>Actinomadura</taxon>
    </lineage>
</organism>
<comment type="caution">
    <text evidence="1">The sequence shown here is derived from an EMBL/GenBank/DDBJ whole genome shotgun (WGS) entry which is preliminary data.</text>
</comment>
<dbReference type="Gene3D" id="3.40.50.150">
    <property type="entry name" value="Vaccinia Virus protein VP39"/>
    <property type="match status" value="1"/>
</dbReference>
<sequence>MSDERRPPAGVDLTTPNTARIYDYLLGGKDNYAADRRVAEELLAVIPEARTAARENHAFIGRAVRFLAALGVRQFIDIGTKLPARGNVREAVAEVAPDAAVVFADGDPVVLAHARALLAGRGGTGTGRTAVVRCDPRRPAAVFDDPEVRACIDVDRPVACILDRVLHFIGDDAEAAEVVRGVHDALPPGGHLVFTHITQDPEPQSGGDVGAVFKPTDRHFWGRSRARILDIVGRFDLLDPGLTYTPQWRPDPGTGTFVNPERTFTLAGVGRRR</sequence>
<dbReference type="InterPro" id="IPR006764">
    <property type="entry name" value="SAM_dep_MeTrfase_SAV2177_type"/>
</dbReference>
<reference evidence="2" key="1">
    <citation type="journal article" date="2019" name="Int. J. Syst. Evol. Microbiol.">
        <title>The Global Catalogue of Microorganisms (GCM) 10K type strain sequencing project: providing services to taxonomists for standard genome sequencing and annotation.</title>
        <authorList>
            <consortium name="The Broad Institute Genomics Platform"/>
            <consortium name="The Broad Institute Genome Sequencing Center for Infectious Disease"/>
            <person name="Wu L."/>
            <person name="Ma J."/>
        </authorList>
    </citation>
    <scope>NUCLEOTIDE SEQUENCE [LARGE SCALE GENOMIC DNA]</scope>
    <source>
        <strain evidence="2">JCM 31202</strain>
    </source>
</reference>
<keyword evidence="1" id="KW-0489">Methyltransferase</keyword>
<dbReference type="GO" id="GO:0008168">
    <property type="term" value="F:methyltransferase activity"/>
    <property type="evidence" value="ECO:0007669"/>
    <property type="project" value="UniProtKB-KW"/>
</dbReference>
<dbReference type="RefSeq" id="WP_378303214.1">
    <property type="nucleotide sequence ID" value="NZ_JBHTJA010000067.1"/>
</dbReference>
<dbReference type="InterPro" id="IPR029063">
    <property type="entry name" value="SAM-dependent_MTases_sf"/>
</dbReference>
<dbReference type="EMBL" id="JBHTJA010000067">
    <property type="protein sequence ID" value="MFD0903912.1"/>
    <property type="molecule type" value="Genomic_DNA"/>
</dbReference>
<evidence type="ECO:0000313" key="2">
    <source>
        <dbReference type="Proteomes" id="UP001596972"/>
    </source>
</evidence>
<dbReference type="EC" id="2.1.1.-" evidence="1"/>
<evidence type="ECO:0000313" key="1">
    <source>
        <dbReference type="EMBL" id="MFD0903912.1"/>
    </source>
</evidence>
<keyword evidence="1" id="KW-0808">Transferase</keyword>